<dbReference type="InterPro" id="IPR017850">
    <property type="entry name" value="Alkaline_phosphatase_core_sf"/>
</dbReference>
<dbReference type="InterPro" id="IPR000917">
    <property type="entry name" value="Sulfatase_N"/>
</dbReference>
<dbReference type="InterPro" id="IPR050738">
    <property type="entry name" value="Sulfatase"/>
</dbReference>
<dbReference type="GO" id="GO:0004065">
    <property type="term" value="F:arylsulfatase activity"/>
    <property type="evidence" value="ECO:0007669"/>
    <property type="project" value="TreeGrafter"/>
</dbReference>
<dbReference type="PANTHER" id="PTHR42693:SF53">
    <property type="entry name" value="ENDO-4-O-SULFATASE"/>
    <property type="match status" value="1"/>
</dbReference>
<evidence type="ECO:0000256" key="2">
    <source>
        <dbReference type="ARBA" id="ARBA00022801"/>
    </source>
</evidence>
<proteinExistence type="inferred from homology"/>
<feature type="domain" description="Sulfatase N-terminal" evidence="3">
    <location>
        <begin position="3"/>
        <end position="337"/>
    </location>
</feature>
<dbReference type="PANTHER" id="PTHR42693">
    <property type="entry name" value="ARYLSULFATASE FAMILY MEMBER"/>
    <property type="match status" value="1"/>
</dbReference>
<comment type="caution">
    <text evidence="4">The sequence shown here is derived from an EMBL/GenBank/DDBJ whole genome shotgun (WGS) entry which is preliminary data.</text>
</comment>
<name>A0A9W6RHN9_9ACTN</name>
<dbReference type="SUPFAM" id="SSF53649">
    <property type="entry name" value="Alkaline phosphatase-like"/>
    <property type="match status" value="1"/>
</dbReference>
<protein>
    <submittedName>
        <fullName evidence="4">Sulfatase</fullName>
    </submittedName>
</protein>
<dbReference type="Proteomes" id="UP001165135">
    <property type="component" value="Unassembled WGS sequence"/>
</dbReference>
<accession>A0A9W6RHN9</accession>
<gene>
    <name evidence="4" type="ORF">Airi01_040010</name>
</gene>
<evidence type="ECO:0000256" key="1">
    <source>
        <dbReference type="ARBA" id="ARBA00008779"/>
    </source>
</evidence>
<reference evidence="4" key="1">
    <citation type="submission" date="2023-03" db="EMBL/GenBank/DDBJ databases">
        <title>Actinoallomurus iriomotensis NBRC 103681.</title>
        <authorList>
            <person name="Ichikawa N."/>
            <person name="Sato H."/>
            <person name="Tonouchi N."/>
        </authorList>
    </citation>
    <scope>NUCLEOTIDE SEQUENCE</scope>
    <source>
        <strain evidence="4">NBRC 103681</strain>
    </source>
</reference>
<dbReference type="Pfam" id="PF00884">
    <property type="entry name" value="Sulfatase"/>
    <property type="match status" value="1"/>
</dbReference>
<evidence type="ECO:0000313" key="5">
    <source>
        <dbReference type="Proteomes" id="UP001165135"/>
    </source>
</evidence>
<organism evidence="4 5">
    <name type="scientific">Actinoallomurus iriomotensis</name>
    <dbReference type="NCBI Taxonomy" id="478107"/>
    <lineage>
        <taxon>Bacteria</taxon>
        <taxon>Bacillati</taxon>
        <taxon>Actinomycetota</taxon>
        <taxon>Actinomycetes</taxon>
        <taxon>Streptosporangiales</taxon>
        <taxon>Thermomonosporaceae</taxon>
        <taxon>Actinoallomurus</taxon>
    </lineage>
</organism>
<dbReference type="EMBL" id="BSTJ01000004">
    <property type="protein sequence ID" value="GLY75734.1"/>
    <property type="molecule type" value="Genomic_DNA"/>
</dbReference>
<evidence type="ECO:0000313" key="4">
    <source>
        <dbReference type="EMBL" id="GLY75734.1"/>
    </source>
</evidence>
<comment type="similarity">
    <text evidence="1">Belongs to the sulfatase family.</text>
</comment>
<dbReference type="AlphaFoldDB" id="A0A9W6RHN9"/>
<dbReference type="Gene3D" id="3.40.720.10">
    <property type="entry name" value="Alkaline Phosphatase, subunit A"/>
    <property type="match status" value="1"/>
</dbReference>
<evidence type="ECO:0000259" key="3">
    <source>
        <dbReference type="Pfam" id="PF00884"/>
    </source>
</evidence>
<keyword evidence="2" id="KW-0378">Hydrolase</keyword>
<sequence length="494" mass="55226">MKPNIVVIMTDQHRADFSKIAGFPLDTTPFLDGMAAEGTYFPRAYTSYPACVPARTSLLTGRFPVAHRVTQNSNAAHAYYSRDLLDVLRAAGYQLLFSGKPHMHPEPADFDAYAGPYFHTGGPHERAGDAAFDEWLERLDHGVAHEPTPFPLKRQLPHRIVTDALEQVGSRADDKPVFLWVSLPEPHNPYQVPEPYFSLFDEAEVPAPATGAEVARARGGHWRWLQALIEEKRPGYEAEWRRYRANYCGMLRLIDDQVKRLVENVDAELPGETIYVFVSDHGDYVGEYGLQRKGAGMPECLMRIPMFFSGSTMVAEQVRPELVSIVDVFPTLCELVGEALPPGVQGRSLAPLLAGDGVATGEFDSLYAERGYGGLTYGADERPPLHFPYDGPTFDELNTVTQSGRTKMLRFRDYKLLVHSTGQGELFDLSVDPHETKNLFDDRSLTAVRDQMIWLLLQWTLRLQDDLPEGAYTPKAADRNWAGIEASPTTTPGR</sequence>